<dbReference type="AlphaFoldDB" id="A0A7W7LPP7"/>
<sequence length="90" mass="10535">MNRPGFLASTCTSSDGRLQFAESMMLAMDGVERMTTLQRIADAAARHPPELRRLRLRRHHRRRTQPVRPPPDHHRRLPGLPRHRHPHQLS</sequence>
<proteinExistence type="predicted"/>
<comment type="caution">
    <text evidence="2">The sequence shown here is derived from an EMBL/GenBank/DDBJ whole genome shotgun (WGS) entry which is preliminary data.</text>
</comment>
<dbReference type="EMBL" id="JACHJH010000004">
    <property type="protein sequence ID" value="MBB4894158.1"/>
    <property type="molecule type" value="Genomic_DNA"/>
</dbReference>
<feature type="region of interest" description="Disordered" evidence="1">
    <location>
        <begin position="43"/>
        <end position="90"/>
    </location>
</feature>
<dbReference type="Proteomes" id="UP000556084">
    <property type="component" value="Unassembled WGS sequence"/>
</dbReference>
<reference evidence="2 3" key="1">
    <citation type="submission" date="2020-08" db="EMBL/GenBank/DDBJ databases">
        <title>Genomic Encyclopedia of Type Strains, Phase III (KMG-III): the genomes of soil and plant-associated and newly described type strains.</title>
        <authorList>
            <person name="Whitman W."/>
        </authorList>
    </citation>
    <scope>NUCLEOTIDE SEQUENCE [LARGE SCALE GENOMIC DNA]</scope>
    <source>
        <strain evidence="2 3">CECT 3266</strain>
    </source>
</reference>
<protein>
    <submittedName>
        <fullName evidence="2">Uncharacterized protein</fullName>
    </submittedName>
</protein>
<accession>A0A7W7LPP7</accession>
<gene>
    <name evidence="2" type="ORF">FHS39_003192</name>
</gene>
<dbReference type="RefSeq" id="WP_184349985.1">
    <property type="nucleotide sequence ID" value="NZ_JACHJH010000004.1"/>
</dbReference>
<evidence type="ECO:0000256" key="1">
    <source>
        <dbReference type="SAM" id="MobiDB-lite"/>
    </source>
</evidence>
<keyword evidence="3" id="KW-1185">Reference proteome</keyword>
<feature type="compositionally biased region" description="Basic and acidic residues" evidence="1">
    <location>
        <begin position="44"/>
        <end position="53"/>
    </location>
</feature>
<feature type="compositionally biased region" description="Basic residues" evidence="1">
    <location>
        <begin position="73"/>
        <end position="90"/>
    </location>
</feature>
<organism evidence="2 3">
    <name type="scientific">Streptomyces olivoverticillatus</name>
    <dbReference type="NCBI Taxonomy" id="66427"/>
    <lineage>
        <taxon>Bacteria</taxon>
        <taxon>Bacillati</taxon>
        <taxon>Actinomycetota</taxon>
        <taxon>Actinomycetes</taxon>
        <taxon>Kitasatosporales</taxon>
        <taxon>Streptomycetaceae</taxon>
        <taxon>Streptomyces</taxon>
    </lineage>
</organism>
<evidence type="ECO:0000313" key="3">
    <source>
        <dbReference type="Proteomes" id="UP000556084"/>
    </source>
</evidence>
<evidence type="ECO:0000313" key="2">
    <source>
        <dbReference type="EMBL" id="MBB4894158.1"/>
    </source>
</evidence>
<name>A0A7W7LPP7_9ACTN</name>
<feature type="compositionally biased region" description="Basic residues" evidence="1">
    <location>
        <begin position="54"/>
        <end position="65"/>
    </location>
</feature>